<keyword evidence="1" id="KW-0472">Membrane</keyword>
<comment type="caution">
    <text evidence="2">The sequence shown here is derived from an EMBL/GenBank/DDBJ whole genome shotgun (WGS) entry which is preliminary data.</text>
</comment>
<evidence type="ECO:0000313" key="3">
    <source>
        <dbReference type="Proteomes" id="UP000765509"/>
    </source>
</evidence>
<name>A0A9Q3PKN9_9BASI</name>
<organism evidence="2 3">
    <name type="scientific">Austropuccinia psidii MF-1</name>
    <dbReference type="NCBI Taxonomy" id="1389203"/>
    <lineage>
        <taxon>Eukaryota</taxon>
        <taxon>Fungi</taxon>
        <taxon>Dikarya</taxon>
        <taxon>Basidiomycota</taxon>
        <taxon>Pucciniomycotina</taxon>
        <taxon>Pucciniomycetes</taxon>
        <taxon>Pucciniales</taxon>
        <taxon>Sphaerophragmiaceae</taxon>
        <taxon>Austropuccinia</taxon>
    </lineage>
</organism>
<evidence type="ECO:0000256" key="1">
    <source>
        <dbReference type="SAM" id="Phobius"/>
    </source>
</evidence>
<keyword evidence="3" id="KW-1185">Reference proteome</keyword>
<dbReference type="EMBL" id="AVOT02074982">
    <property type="protein sequence ID" value="MBW0563901.1"/>
    <property type="molecule type" value="Genomic_DNA"/>
</dbReference>
<accession>A0A9Q3PKN9</accession>
<protein>
    <submittedName>
        <fullName evidence="2">Uncharacterized protein</fullName>
    </submittedName>
</protein>
<evidence type="ECO:0000313" key="2">
    <source>
        <dbReference type="EMBL" id="MBW0563901.1"/>
    </source>
</evidence>
<gene>
    <name evidence="2" type="ORF">O181_103616</name>
</gene>
<feature type="transmembrane region" description="Helical" evidence="1">
    <location>
        <begin position="15"/>
        <end position="36"/>
    </location>
</feature>
<keyword evidence="1" id="KW-1133">Transmembrane helix</keyword>
<sequence>MNMSFGTMNDRQSSVSFLAPSYASTTTLFLAAYVLYPLRRHITKELTFGQIWCKEALAWKDVVKHLVRTIACQSIDLEEPAWRFTATTIYDKEDRTVW</sequence>
<keyword evidence="1" id="KW-0812">Transmembrane</keyword>
<dbReference type="AlphaFoldDB" id="A0A9Q3PKN9"/>
<dbReference type="Proteomes" id="UP000765509">
    <property type="component" value="Unassembled WGS sequence"/>
</dbReference>
<reference evidence="2" key="1">
    <citation type="submission" date="2021-03" db="EMBL/GenBank/DDBJ databases">
        <title>Draft genome sequence of rust myrtle Austropuccinia psidii MF-1, a brazilian biotype.</title>
        <authorList>
            <person name="Quecine M.C."/>
            <person name="Pachon D.M.R."/>
            <person name="Bonatelli M.L."/>
            <person name="Correr F.H."/>
            <person name="Franceschini L.M."/>
            <person name="Leite T.F."/>
            <person name="Margarido G.R.A."/>
            <person name="Almeida C.A."/>
            <person name="Ferrarezi J.A."/>
            <person name="Labate C.A."/>
        </authorList>
    </citation>
    <scope>NUCLEOTIDE SEQUENCE</scope>
    <source>
        <strain evidence="2">MF-1</strain>
    </source>
</reference>
<proteinExistence type="predicted"/>